<reference evidence="2 3" key="1">
    <citation type="submission" date="2017-10" db="EMBL/GenBank/DDBJ databases">
        <title>Genomics of the genus Arcobacter.</title>
        <authorList>
            <person name="Perez-Cataluna A."/>
            <person name="Figueras M.J."/>
        </authorList>
    </citation>
    <scope>NUCLEOTIDE SEQUENCE [LARGE SCALE GENOMIC DNA]</scope>
    <source>
        <strain evidence="2 3">DSM 24636</strain>
    </source>
</reference>
<keyword evidence="3" id="KW-1185">Reference proteome</keyword>
<dbReference type="RefSeq" id="WP_129081320.1">
    <property type="nucleotide sequence ID" value="NZ_CP041070.1"/>
</dbReference>
<dbReference type="AlphaFoldDB" id="A0A4Q0Y1L5"/>
<gene>
    <name evidence="2" type="ORF">CRV06_03180</name>
</gene>
<sequence length="416" mass="49036">MQHFHDKTNITLKNSFEQTQFIDWRTQPRSFKTYPKFFRRYKLDDYEELKFIKNFGKITTSKKYGKEEVNLRTNPSAGGLYPCEIYIQIRGIKGFLSGIYHYEVLEDSLCLIHELSNDGLEYYFNETSSKKFVILISNVYFRSAWKYDNRAIRYLLLDTGHQLASIFSSLKLENINFSFNFNFDKKRLNEEFGFNCQEFFQGAVLIDNEKETKPKKLRERPVTVCPTDYFIKNSFIEEFVKKFEEENFEIKEELSFFENLSKEQLQTAINKRRSVRAFKKESISKAEFAFITENIFKISQKLGIEIFFINNNIEDMKRGVYKNVTLLKEGDFKEIETKLAFNQKLAGESCFTLFYTSKEEKYAKAVIFCAFFAHIISLKATHLNISSSGIGAYFDDETQNFLNTKNNILYLQAVGR</sequence>
<proteinExistence type="predicted"/>
<evidence type="ECO:0000313" key="2">
    <source>
        <dbReference type="EMBL" id="RXJ63960.1"/>
    </source>
</evidence>
<dbReference type="PANTHER" id="PTHR42741:SF3">
    <property type="entry name" value="NITROREDUCTASE FAMILY PROTEIN"/>
    <property type="match status" value="1"/>
</dbReference>
<name>A0A4Q0Y1L5_9BACT</name>
<dbReference type="STRING" id="877500.GCA_000935065_03039"/>
<comment type="caution">
    <text evidence="2">The sequence shown here is derived from an EMBL/GenBank/DDBJ whole genome shotgun (WGS) entry which is preliminary data.</text>
</comment>
<dbReference type="CDD" id="cd02142">
    <property type="entry name" value="McbC_SagB-like_oxidoreductase"/>
    <property type="match status" value="1"/>
</dbReference>
<dbReference type="InterPro" id="IPR000415">
    <property type="entry name" value="Nitroreductase-like"/>
</dbReference>
<dbReference type="InterPro" id="IPR029479">
    <property type="entry name" value="Nitroreductase"/>
</dbReference>
<evidence type="ECO:0000313" key="3">
    <source>
        <dbReference type="Proteomes" id="UP000290191"/>
    </source>
</evidence>
<dbReference type="OrthoDB" id="9801593at2"/>
<dbReference type="Gene3D" id="3.40.109.10">
    <property type="entry name" value="NADH Oxidase"/>
    <property type="match status" value="2"/>
</dbReference>
<protein>
    <recommendedName>
        <fullName evidence="1">Nitroreductase domain-containing protein</fullName>
    </recommendedName>
</protein>
<dbReference type="GO" id="GO:0016491">
    <property type="term" value="F:oxidoreductase activity"/>
    <property type="evidence" value="ECO:0007669"/>
    <property type="project" value="InterPro"/>
</dbReference>
<dbReference type="Proteomes" id="UP000290191">
    <property type="component" value="Unassembled WGS sequence"/>
</dbReference>
<dbReference type="SUPFAM" id="SSF55469">
    <property type="entry name" value="FMN-dependent nitroreductase-like"/>
    <property type="match status" value="1"/>
</dbReference>
<evidence type="ECO:0000259" key="1">
    <source>
        <dbReference type="Pfam" id="PF00881"/>
    </source>
</evidence>
<organism evidence="2 3">
    <name type="scientific">Halarcobacter anaerophilus</name>
    <dbReference type="NCBI Taxonomy" id="877500"/>
    <lineage>
        <taxon>Bacteria</taxon>
        <taxon>Pseudomonadati</taxon>
        <taxon>Campylobacterota</taxon>
        <taxon>Epsilonproteobacteria</taxon>
        <taxon>Campylobacterales</taxon>
        <taxon>Arcobacteraceae</taxon>
        <taxon>Halarcobacter</taxon>
    </lineage>
</organism>
<dbReference type="EMBL" id="PDKO01000002">
    <property type="protein sequence ID" value="RXJ63960.1"/>
    <property type="molecule type" value="Genomic_DNA"/>
</dbReference>
<feature type="domain" description="Nitroreductase" evidence="1">
    <location>
        <begin position="269"/>
        <end position="416"/>
    </location>
</feature>
<accession>A0A4Q0Y1L5</accession>
<dbReference type="Pfam" id="PF00881">
    <property type="entry name" value="Nitroreductase"/>
    <property type="match status" value="1"/>
</dbReference>
<dbReference type="PANTHER" id="PTHR42741">
    <property type="entry name" value="NITROREDUCTASE FAMILY PROTEIN"/>
    <property type="match status" value="1"/>
</dbReference>